<keyword evidence="3" id="KW-1185">Reference proteome</keyword>
<gene>
    <name evidence="2" type="ORF">ACFSYC_17675</name>
</gene>
<evidence type="ECO:0008006" key="4">
    <source>
        <dbReference type="Google" id="ProtNLM"/>
    </source>
</evidence>
<comment type="caution">
    <text evidence="2">The sequence shown here is derived from an EMBL/GenBank/DDBJ whole genome shotgun (WGS) entry which is preliminary data.</text>
</comment>
<evidence type="ECO:0000313" key="2">
    <source>
        <dbReference type="EMBL" id="MFD2866530.1"/>
    </source>
</evidence>
<accession>A0ABW5XUA8</accession>
<name>A0ABW5XUA8_9SPHI</name>
<proteinExistence type="predicted"/>
<feature type="chain" id="PRO_5046401580" description="SH3 domain-containing protein" evidence="1">
    <location>
        <begin position="21"/>
        <end position="249"/>
    </location>
</feature>
<evidence type="ECO:0000256" key="1">
    <source>
        <dbReference type="SAM" id="SignalP"/>
    </source>
</evidence>
<evidence type="ECO:0000313" key="3">
    <source>
        <dbReference type="Proteomes" id="UP001597601"/>
    </source>
</evidence>
<dbReference type="Proteomes" id="UP001597601">
    <property type="component" value="Unassembled WGS sequence"/>
</dbReference>
<sequence length="249" mass="27543">MKKTLFLACLCFIAGVSAFAQNITKPRVERADDANCVISKIETTDKYTIVSFDYTAPSDNSWVQLNDDIFIKTKDGKRYGFIKAENITIAPEKHVSENAGESFIFKAYFKRIPKGTKSIDVIENAEGNNGTSNYFNYYNVSLTQPQGDYVTQITSNNTNVTYTATTPESLGGKDFATAFDALAPMVGNMTKSMMDAQLKYFKQPGKVQEIAKLNRAYFEALVEEGFTEDQALKIITAESLLPKAGSTGK</sequence>
<reference evidence="3" key="1">
    <citation type="journal article" date="2019" name="Int. J. Syst. Evol. Microbiol.">
        <title>The Global Catalogue of Microorganisms (GCM) 10K type strain sequencing project: providing services to taxonomists for standard genome sequencing and annotation.</title>
        <authorList>
            <consortium name="The Broad Institute Genomics Platform"/>
            <consortium name="The Broad Institute Genome Sequencing Center for Infectious Disease"/>
            <person name="Wu L."/>
            <person name="Ma J."/>
        </authorList>
    </citation>
    <scope>NUCLEOTIDE SEQUENCE [LARGE SCALE GENOMIC DNA]</scope>
    <source>
        <strain evidence="3">KCTC 52232</strain>
    </source>
</reference>
<dbReference type="EMBL" id="JBHUON010000028">
    <property type="protein sequence ID" value="MFD2866530.1"/>
    <property type="molecule type" value="Genomic_DNA"/>
</dbReference>
<organism evidence="2 3">
    <name type="scientific">Mucilaginibacter antarcticus</name>
    <dbReference type="NCBI Taxonomy" id="1855725"/>
    <lineage>
        <taxon>Bacteria</taxon>
        <taxon>Pseudomonadati</taxon>
        <taxon>Bacteroidota</taxon>
        <taxon>Sphingobacteriia</taxon>
        <taxon>Sphingobacteriales</taxon>
        <taxon>Sphingobacteriaceae</taxon>
        <taxon>Mucilaginibacter</taxon>
    </lineage>
</organism>
<dbReference type="RefSeq" id="WP_377130170.1">
    <property type="nucleotide sequence ID" value="NZ_JBHUON010000028.1"/>
</dbReference>
<feature type="signal peptide" evidence="1">
    <location>
        <begin position="1"/>
        <end position="20"/>
    </location>
</feature>
<protein>
    <recommendedName>
        <fullName evidence="4">SH3 domain-containing protein</fullName>
    </recommendedName>
</protein>
<keyword evidence="1" id="KW-0732">Signal</keyword>